<dbReference type="Proteomes" id="UP000608530">
    <property type="component" value="Unassembled WGS sequence"/>
</dbReference>
<dbReference type="EMBL" id="JAEHOH010000017">
    <property type="protein sequence ID" value="MBK0419810.1"/>
    <property type="molecule type" value="Genomic_DNA"/>
</dbReference>
<gene>
    <name evidence="7" type="ORF">JD276_12275</name>
</gene>
<evidence type="ECO:0000313" key="8">
    <source>
        <dbReference type="Proteomes" id="UP000608530"/>
    </source>
</evidence>
<evidence type="ECO:0000256" key="6">
    <source>
        <dbReference type="SAM" id="Phobius"/>
    </source>
</evidence>
<reference evidence="7" key="1">
    <citation type="submission" date="2020-12" db="EMBL/GenBank/DDBJ databases">
        <title>Leucobacter sp. CAS1, isolated from Chromium sludge.</title>
        <authorList>
            <person name="Xu Z."/>
        </authorList>
    </citation>
    <scope>NUCLEOTIDE SEQUENCE</scope>
    <source>
        <strain evidence="7">CSA1</strain>
    </source>
</reference>
<feature type="transmembrane region" description="Helical" evidence="6">
    <location>
        <begin position="91"/>
        <end position="110"/>
    </location>
</feature>
<evidence type="ECO:0000256" key="2">
    <source>
        <dbReference type="ARBA" id="ARBA00022692"/>
    </source>
</evidence>
<evidence type="ECO:0000256" key="3">
    <source>
        <dbReference type="ARBA" id="ARBA00022989"/>
    </source>
</evidence>
<name>A0A934UVD9_9MICO</name>
<dbReference type="PANTHER" id="PTHR33514:SF13">
    <property type="entry name" value="PROTEIN ABCI12, CHLOROPLASTIC"/>
    <property type="match status" value="1"/>
</dbReference>
<evidence type="ECO:0000313" key="7">
    <source>
        <dbReference type="EMBL" id="MBK0419810.1"/>
    </source>
</evidence>
<dbReference type="Pfam" id="PF02361">
    <property type="entry name" value="CbiQ"/>
    <property type="match status" value="1"/>
</dbReference>
<dbReference type="InterPro" id="IPR003339">
    <property type="entry name" value="ABC/ECF_trnsptr_transmembrane"/>
</dbReference>
<dbReference type="RefSeq" id="WP_200116001.1">
    <property type="nucleotide sequence ID" value="NZ_JAEHOH010000017.1"/>
</dbReference>
<evidence type="ECO:0000256" key="5">
    <source>
        <dbReference type="SAM" id="MobiDB-lite"/>
    </source>
</evidence>
<protein>
    <submittedName>
        <fullName evidence="7">Energy-coupling factor transporter transmembrane protein EcfT</fullName>
    </submittedName>
</protein>
<keyword evidence="8" id="KW-1185">Reference proteome</keyword>
<proteinExistence type="predicted"/>
<evidence type="ECO:0000256" key="1">
    <source>
        <dbReference type="ARBA" id="ARBA00004141"/>
    </source>
</evidence>
<keyword evidence="4 6" id="KW-0472">Membrane</keyword>
<accession>A0A934UVD9</accession>
<keyword evidence="3 6" id="KW-1133">Transmembrane helix</keyword>
<comment type="subcellular location">
    <subcellularLocation>
        <location evidence="1">Membrane</location>
        <topology evidence="1">Multi-pass membrane protein</topology>
    </subcellularLocation>
</comment>
<dbReference type="AlphaFoldDB" id="A0A934UVD9"/>
<dbReference type="PANTHER" id="PTHR33514">
    <property type="entry name" value="PROTEIN ABCI12, CHLOROPLASTIC"/>
    <property type="match status" value="1"/>
</dbReference>
<keyword evidence="2 6" id="KW-0812">Transmembrane</keyword>
<feature type="transmembrane region" description="Helical" evidence="6">
    <location>
        <begin position="138"/>
        <end position="157"/>
    </location>
</feature>
<evidence type="ECO:0000256" key="4">
    <source>
        <dbReference type="ARBA" id="ARBA00023136"/>
    </source>
</evidence>
<comment type="caution">
    <text evidence="7">The sequence shown here is derived from an EMBL/GenBank/DDBJ whole genome shotgun (WGS) entry which is preliminary data.</text>
</comment>
<sequence>MRSPLGSYLPGDTLLHRLRPGAKLVGLFVFATAAIALRSVPSTVAALVIAVALAATAGLRPREFGRVARGFAWVAVPLFAFQAWQSGWERGFAVVGTLLALILAASAFTATTATSDVTDTITWALHPLRRFGADPDRVALAFSLVIRAIPSVLGIAAETRAAARARGLERSPRAYIVPLVLRTVAHAQQTGAALQARGIGEEEAPPARSPRATG</sequence>
<feature type="region of interest" description="Disordered" evidence="5">
    <location>
        <begin position="194"/>
        <end position="214"/>
    </location>
</feature>
<feature type="transmembrane region" description="Helical" evidence="6">
    <location>
        <begin position="44"/>
        <end position="61"/>
    </location>
</feature>
<dbReference type="GO" id="GO:0005886">
    <property type="term" value="C:plasma membrane"/>
    <property type="evidence" value="ECO:0007669"/>
    <property type="project" value="TreeGrafter"/>
</dbReference>
<organism evidence="7 8">
    <name type="scientific">Leucobacter chromiisoli</name>
    <dbReference type="NCBI Taxonomy" id="2796471"/>
    <lineage>
        <taxon>Bacteria</taxon>
        <taxon>Bacillati</taxon>
        <taxon>Actinomycetota</taxon>
        <taxon>Actinomycetes</taxon>
        <taxon>Micrococcales</taxon>
        <taxon>Microbacteriaceae</taxon>
        <taxon>Leucobacter</taxon>
    </lineage>
</organism>